<evidence type="ECO:0000313" key="2">
    <source>
        <dbReference type="EMBL" id="GFH46914.1"/>
    </source>
</evidence>
<dbReference type="Proteomes" id="UP001054902">
    <property type="component" value="Unassembled WGS sequence"/>
</dbReference>
<comment type="caution">
    <text evidence="2">The sequence shown here is derived from an EMBL/GenBank/DDBJ whole genome shotgun (WGS) entry which is preliminary data.</text>
</comment>
<dbReference type="EMBL" id="BLLK01000022">
    <property type="protein sequence ID" value="GFH46914.1"/>
    <property type="molecule type" value="Genomic_DNA"/>
</dbReference>
<gene>
    <name evidence="2" type="ORF">CTEN210_03388</name>
</gene>
<feature type="transmembrane region" description="Helical" evidence="1">
    <location>
        <begin position="43"/>
        <end position="63"/>
    </location>
</feature>
<evidence type="ECO:0000313" key="3">
    <source>
        <dbReference type="Proteomes" id="UP001054902"/>
    </source>
</evidence>
<name>A0AAD3CJN3_9STRA</name>
<organism evidence="2 3">
    <name type="scientific">Chaetoceros tenuissimus</name>
    <dbReference type="NCBI Taxonomy" id="426638"/>
    <lineage>
        <taxon>Eukaryota</taxon>
        <taxon>Sar</taxon>
        <taxon>Stramenopiles</taxon>
        <taxon>Ochrophyta</taxon>
        <taxon>Bacillariophyta</taxon>
        <taxon>Coscinodiscophyceae</taxon>
        <taxon>Chaetocerotophycidae</taxon>
        <taxon>Chaetocerotales</taxon>
        <taxon>Chaetocerotaceae</taxon>
        <taxon>Chaetoceros</taxon>
    </lineage>
</organism>
<protein>
    <submittedName>
        <fullName evidence="2">Uncharacterized protein</fullName>
    </submittedName>
</protein>
<sequence>MDNSEHSQISEWDALEARSLMSAAQNGPDEKYTSPQQKKSQAFLRRNICIVVVMAICAVVSLFKEDIVAMMVYDHEVVVHGKTPVEELRTLALEGKREFDEMVKKEYGEYAEQVFDTVSVLKYFKTPYDVAKEDQKPAEGDLSRERLKRRMKIKIIESQIEEGNTKFTFVVAGHSACAGHGNLFKHSYGNVIEQSLKGAFGSLGIQFYSKNYAAGNTKSSPENALCMQGNYGKDIDVLSWDFGMTDGRTPQFYKMWKQRAALHPTRPILFSYGQRYCDQMHKEHEEQGGAGFEANFWNARNIFPNSDDPNVDTSKLSPAVKNYMCNGHPETGDVCGPVDVKYDTKEACGNNIKGQVSWHNGWKDHLFIGRVTAAFILENFLQALEELAEAATMVDEGDGKAPKHQTAINTLYLAELRRLEREDHEKFEASKTPDDSEIFGAGLKHGGNFTNFQRKVGYCRHTFLPNEARYNGVVFDGKQEPAEYMFGGKHDYKDEGYDLSKLPDPEPDNDDSEVMLVYNVKGDRGTCKEAEIDMKDMYMVRYEDKWMKMTLPNSAEEQYYDLDTNDLDGVILMCTTVKFFGKRADGEVIIPDMFNSTLIPNPDEAGIFVNGVRVIDGARVEDDRCYVLKHKEGEEGYFFPKNSAGKYEFKFRLPIPGKLQLTTIVIV</sequence>
<keyword evidence="1" id="KW-0812">Transmembrane</keyword>
<keyword evidence="3" id="KW-1185">Reference proteome</keyword>
<proteinExistence type="predicted"/>
<keyword evidence="1" id="KW-0472">Membrane</keyword>
<evidence type="ECO:0000256" key="1">
    <source>
        <dbReference type="SAM" id="Phobius"/>
    </source>
</evidence>
<keyword evidence="1" id="KW-1133">Transmembrane helix</keyword>
<reference evidence="2 3" key="1">
    <citation type="journal article" date="2021" name="Sci. Rep.">
        <title>The genome of the diatom Chaetoceros tenuissimus carries an ancient integrated fragment of an extant virus.</title>
        <authorList>
            <person name="Hongo Y."/>
            <person name="Kimura K."/>
            <person name="Takaki Y."/>
            <person name="Yoshida Y."/>
            <person name="Baba S."/>
            <person name="Kobayashi G."/>
            <person name="Nagasaki K."/>
            <person name="Hano T."/>
            <person name="Tomaru Y."/>
        </authorList>
    </citation>
    <scope>NUCLEOTIDE SEQUENCE [LARGE SCALE GENOMIC DNA]</scope>
    <source>
        <strain evidence="2 3">NIES-3715</strain>
    </source>
</reference>
<dbReference type="AlphaFoldDB" id="A0AAD3CJN3"/>
<accession>A0AAD3CJN3</accession>